<sequence length="220" mass="25690">MKMTEEDKTRLFREAAESLAEQKSIDVSADAVRFFFESTEPETDAGFYTLLMSYHDAKEHPYFYEISEAQESVQDYPGIVFSFTDETLYLDCGSEEGANATDVWDWFIHVSTDIEFALQKKGQVWLNLPSKWNEILGGDERSIKEAMNFLYQHQVLHDAFPPHRFTQHHGDTFIRSGYQKFNWVSGLALYYVPEIQKIDSTLKLKRELDDDKTTITRRKI</sequence>
<protein>
    <submittedName>
        <fullName evidence="1">Uncharacterized protein</fullName>
    </submittedName>
</protein>
<name>A0ABY6NFN6_RALSL</name>
<accession>A0ABY6NFN6</accession>
<reference evidence="1" key="1">
    <citation type="submission" date="2021-10" db="EMBL/GenBank/DDBJ databases">
        <title>Complete genome sequences of five Ralstonia solancearum strains isolated from sunflower.</title>
        <authorList>
            <person name="She X."/>
            <person name="He Z."/>
        </authorList>
    </citation>
    <scope>NUCLEOTIDE SEQUENCE</scope>
    <source>
        <strain evidence="1">RS638</strain>
    </source>
</reference>
<organism evidence="1">
    <name type="scientific">Ralstonia solanacearum</name>
    <name type="common">Pseudomonas solanacearum</name>
    <dbReference type="NCBI Taxonomy" id="305"/>
    <lineage>
        <taxon>Bacteria</taxon>
        <taxon>Pseudomonadati</taxon>
        <taxon>Pseudomonadota</taxon>
        <taxon>Betaproteobacteria</taxon>
        <taxon>Burkholderiales</taxon>
        <taxon>Burkholderiaceae</taxon>
        <taxon>Ralstonia</taxon>
        <taxon>Ralstonia solanacearum species complex</taxon>
    </lineage>
</organism>
<gene>
    <name evidence="1" type="ORF">LH706_06680</name>
</gene>
<proteinExistence type="predicted"/>
<evidence type="ECO:0000313" key="1">
    <source>
        <dbReference type="EMBL" id="UZF16120.1"/>
    </source>
</evidence>
<dbReference type="EMBL" id="CP085043">
    <property type="protein sequence ID" value="UZF16120.1"/>
    <property type="molecule type" value="Genomic_DNA"/>
</dbReference>